<dbReference type="Gene3D" id="3.30.160.60">
    <property type="entry name" value="Classic Zinc Finger"/>
    <property type="match status" value="1"/>
</dbReference>
<dbReference type="EMBL" id="JAOAOG010000090">
    <property type="protein sequence ID" value="KAJ6249934.1"/>
    <property type="molecule type" value="Genomic_DNA"/>
</dbReference>
<evidence type="ECO:0000313" key="2">
    <source>
        <dbReference type="EMBL" id="KAJ6249934.1"/>
    </source>
</evidence>
<dbReference type="Pfam" id="PF00622">
    <property type="entry name" value="SPRY"/>
    <property type="match status" value="1"/>
</dbReference>
<dbReference type="PROSITE" id="PS50188">
    <property type="entry name" value="B302_SPRY"/>
    <property type="match status" value="1"/>
</dbReference>
<comment type="caution">
    <text evidence="2">The sequence shown here is derived from an EMBL/GenBank/DDBJ whole genome shotgun (WGS) entry which is preliminary data.</text>
</comment>
<evidence type="ECO:0000313" key="3">
    <source>
        <dbReference type="Proteomes" id="UP001150062"/>
    </source>
</evidence>
<evidence type="ECO:0000259" key="1">
    <source>
        <dbReference type="PROSITE" id="PS50188"/>
    </source>
</evidence>
<dbReference type="InterPro" id="IPR013320">
    <property type="entry name" value="ConA-like_dom_sf"/>
</dbReference>
<gene>
    <name evidence="2" type="ORF">M0813_16619</name>
</gene>
<dbReference type="SUPFAM" id="SSF57845">
    <property type="entry name" value="B-box zinc-binding domain"/>
    <property type="match status" value="1"/>
</dbReference>
<feature type="domain" description="B30.2/SPRY" evidence="1">
    <location>
        <begin position="246"/>
        <end position="443"/>
    </location>
</feature>
<name>A0ABQ8YZ53_9EUKA</name>
<proteinExistence type="predicted"/>
<keyword evidence="3" id="KW-1185">Reference proteome</keyword>
<dbReference type="InterPro" id="IPR001870">
    <property type="entry name" value="B30.2/SPRY"/>
</dbReference>
<dbReference type="Proteomes" id="UP001150062">
    <property type="component" value="Unassembled WGS sequence"/>
</dbReference>
<dbReference type="InterPro" id="IPR043136">
    <property type="entry name" value="B30.2/SPRY_sf"/>
</dbReference>
<dbReference type="SUPFAM" id="SSF49899">
    <property type="entry name" value="Concanavalin A-like lectins/glucanases"/>
    <property type="match status" value="1"/>
</dbReference>
<sequence>MEQTSSFKKCIICQTNPQELRCLKCDLAYCQECETKIHTNILQKLHSDFIEKVDKKELTTGYCPTHKKRYKSFCKIHKALVCEDCESDFCWKHKKEISTIKTIHTELTKQVGNVQIKLLSLKHQIINDQISLTQKKDLMEKDFDRLEKYLTQKCEQMKEQIDEFDKKSKRILSLSKVVTEKRFEDSLEFKSKLLIDLKSQKSTIKKIEGLREKENKETEQVIYSLQVIENFKATNERFTINKQNELMEKEKLRPNEADKIFQSSKDTFDGNWKDAEIKLLQEDKMAIKIGGYLENKGGIIFGKNIISEGLHHIKIKINNFPQNSKPNWIKIGVIASKNKKRLPWKKEDFNKLFYFSTFYSSCKKELTSQKLTINPNVQREAYGKPFKTGDILHIFLDMNKKEISFGVNDDKFGVAFDNLPESVNLWYFLKSQQEDFNKISLLF</sequence>
<dbReference type="CDD" id="cd19757">
    <property type="entry name" value="Bbox1"/>
    <property type="match status" value="1"/>
</dbReference>
<dbReference type="InterPro" id="IPR003877">
    <property type="entry name" value="SPRY_dom"/>
</dbReference>
<protein>
    <recommendedName>
        <fullName evidence="1">B30.2/SPRY domain-containing protein</fullName>
    </recommendedName>
</protein>
<accession>A0ABQ8YZ53</accession>
<dbReference type="Gene3D" id="2.60.120.920">
    <property type="match status" value="1"/>
</dbReference>
<organism evidence="2 3">
    <name type="scientific">Anaeramoeba flamelloides</name>
    <dbReference type="NCBI Taxonomy" id="1746091"/>
    <lineage>
        <taxon>Eukaryota</taxon>
        <taxon>Metamonada</taxon>
        <taxon>Anaeramoebidae</taxon>
        <taxon>Anaeramoeba</taxon>
    </lineage>
</organism>
<reference evidence="2" key="1">
    <citation type="submission" date="2022-08" db="EMBL/GenBank/DDBJ databases">
        <title>Novel sulfate-reducing endosymbionts in the free-living metamonad Anaeramoeba.</title>
        <authorList>
            <person name="Jerlstrom-Hultqvist J."/>
            <person name="Cepicka I."/>
            <person name="Gallot-Lavallee L."/>
            <person name="Salas-Leiva D."/>
            <person name="Curtis B.A."/>
            <person name="Zahonova K."/>
            <person name="Pipaliya S."/>
            <person name="Dacks J."/>
            <person name="Roger A.J."/>
        </authorList>
    </citation>
    <scope>NUCLEOTIDE SEQUENCE</scope>
    <source>
        <strain evidence="2">Schooner1</strain>
    </source>
</reference>